<dbReference type="AlphaFoldDB" id="A0AAD4MQU0"/>
<feature type="transmembrane region" description="Helical" evidence="2">
    <location>
        <begin position="109"/>
        <end position="129"/>
    </location>
</feature>
<keyword evidence="2" id="KW-0812">Transmembrane</keyword>
<keyword evidence="4" id="KW-1185">Reference proteome</keyword>
<accession>A0AAD4MQU0</accession>
<evidence type="ECO:0000256" key="2">
    <source>
        <dbReference type="SAM" id="Phobius"/>
    </source>
</evidence>
<feature type="transmembrane region" description="Helical" evidence="2">
    <location>
        <begin position="210"/>
        <end position="233"/>
    </location>
</feature>
<dbReference type="InterPro" id="IPR051697">
    <property type="entry name" value="Patched_domain-protein"/>
</dbReference>
<name>A0AAD4MQU0_9BILA</name>
<organism evidence="3 4">
    <name type="scientific">Ditylenchus destructor</name>
    <dbReference type="NCBI Taxonomy" id="166010"/>
    <lineage>
        <taxon>Eukaryota</taxon>
        <taxon>Metazoa</taxon>
        <taxon>Ecdysozoa</taxon>
        <taxon>Nematoda</taxon>
        <taxon>Chromadorea</taxon>
        <taxon>Rhabditida</taxon>
        <taxon>Tylenchina</taxon>
        <taxon>Tylenchomorpha</taxon>
        <taxon>Sphaerularioidea</taxon>
        <taxon>Anguinidae</taxon>
        <taxon>Anguininae</taxon>
        <taxon>Ditylenchus</taxon>
    </lineage>
</organism>
<keyword evidence="2" id="KW-0472">Membrane</keyword>
<dbReference type="EMBL" id="JAKKPZ010000229">
    <property type="protein sequence ID" value="KAI1698206.1"/>
    <property type="molecule type" value="Genomic_DNA"/>
</dbReference>
<proteinExistence type="predicted"/>
<dbReference type="SUPFAM" id="SSF82866">
    <property type="entry name" value="Multidrug efflux transporter AcrB transmembrane domain"/>
    <property type="match status" value="1"/>
</dbReference>
<feature type="transmembrane region" description="Helical" evidence="2">
    <location>
        <begin position="173"/>
        <end position="198"/>
    </location>
</feature>
<feature type="transmembrane region" description="Helical" evidence="2">
    <location>
        <begin position="83"/>
        <end position="102"/>
    </location>
</feature>
<comment type="caution">
    <text evidence="3">The sequence shown here is derived from an EMBL/GenBank/DDBJ whole genome shotgun (WGS) entry which is preliminary data.</text>
</comment>
<dbReference type="GO" id="GO:0018996">
    <property type="term" value="P:molting cycle, collagen and cuticulin-based cuticle"/>
    <property type="evidence" value="ECO:0007669"/>
    <property type="project" value="TreeGrafter"/>
</dbReference>
<dbReference type="GO" id="GO:0006897">
    <property type="term" value="P:endocytosis"/>
    <property type="evidence" value="ECO:0007669"/>
    <property type="project" value="TreeGrafter"/>
</dbReference>
<feature type="region of interest" description="Disordered" evidence="1">
    <location>
        <begin position="260"/>
        <end position="308"/>
    </location>
</feature>
<evidence type="ECO:0000256" key="1">
    <source>
        <dbReference type="SAM" id="MobiDB-lite"/>
    </source>
</evidence>
<feature type="compositionally biased region" description="Polar residues" evidence="1">
    <location>
        <begin position="266"/>
        <end position="281"/>
    </location>
</feature>
<sequence>MLLEGSRSPEAVWLEMEPDDPAPLRLERSWCQTIALDLGFQENQLEMGADDPAPLRLERPWCQTIALGVGIQENQTMSIDQTVFGSVGAALGCTALVVLIFIPHFLSVVVAVFSVFSISWGIFGILSLWSVDLDPLSMAALLMAIGFSVDFTSHISYHYYKAPKGSPRRRMQWALGVIGWPMMQVGLSTIVALLPLLFKQSYLAMVFLKTIIVVVLLGMFHGLVILPAILTMLSPPGSSPNKSKAKTYLGSHVIRDQKYREGSAGSGSVTENGQSNNSSLATSETNSGHNSSSGSSSERSSQRSQRNEKYYKSHILRAKSMNKDFGWLNQNRRRSLFSLHSTKETLSPDKIVTPLDVSHLAGGGKVALVHKIALGRSNSNPVL</sequence>
<evidence type="ECO:0000313" key="4">
    <source>
        <dbReference type="Proteomes" id="UP001201812"/>
    </source>
</evidence>
<dbReference type="GO" id="GO:0030659">
    <property type="term" value="C:cytoplasmic vesicle membrane"/>
    <property type="evidence" value="ECO:0007669"/>
    <property type="project" value="TreeGrafter"/>
</dbReference>
<evidence type="ECO:0000313" key="3">
    <source>
        <dbReference type="EMBL" id="KAI1698206.1"/>
    </source>
</evidence>
<reference evidence="3" key="1">
    <citation type="submission" date="2022-01" db="EMBL/GenBank/DDBJ databases">
        <title>Genome Sequence Resource for Two Populations of Ditylenchus destructor, the Migratory Endoparasitic Phytonematode.</title>
        <authorList>
            <person name="Zhang H."/>
            <person name="Lin R."/>
            <person name="Xie B."/>
        </authorList>
    </citation>
    <scope>NUCLEOTIDE SEQUENCE</scope>
    <source>
        <strain evidence="3">BazhouSP</strain>
    </source>
</reference>
<keyword evidence="2" id="KW-1133">Transmembrane helix</keyword>
<gene>
    <name evidence="3" type="ORF">DdX_18045</name>
</gene>
<dbReference type="Proteomes" id="UP001201812">
    <property type="component" value="Unassembled WGS sequence"/>
</dbReference>
<dbReference type="Gene3D" id="1.20.1640.10">
    <property type="entry name" value="Multidrug efflux transporter AcrB transmembrane domain"/>
    <property type="match status" value="1"/>
</dbReference>
<dbReference type="GO" id="GO:0005886">
    <property type="term" value="C:plasma membrane"/>
    <property type="evidence" value="ECO:0007669"/>
    <property type="project" value="TreeGrafter"/>
</dbReference>
<feature type="compositionally biased region" description="Low complexity" evidence="1">
    <location>
        <begin position="282"/>
        <end position="304"/>
    </location>
</feature>
<feature type="transmembrane region" description="Helical" evidence="2">
    <location>
        <begin position="135"/>
        <end position="152"/>
    </location>
</feature>
<protein>
    <submittedName>
        <fullName evidence="3">Patched family domain-containing protein</fullName>
    </submittedName>
</protein>
<dbReference type="PANTHER" id="PTHR10796">
    <property type="entry name" value="PATCHED-RELATED"/>
    <property type="match status" value="1"/>
</dbReference>
<dbReference type="PANTHER" id="PTHR10796:SF104">
    <property type="entry name" value="SSD DOMAIN-CONTAINING PROTEIN"/>
    <property type="match status" value="1"/>
</dbReference>